<organism evidence="4">
    <name type="scientific">Longilinea arvoryzae</name>
    <dbReference type="NCBI Taxonomy" id="360412"/>
    <lineage>
        <taxon>Bacteria</taxon>
        <taxon>Bacillati</taxon>
        <taxon>Chloroflexota</taxon>
        <taxon>Anaerolineae</taxon>
        <taxon>Anaerolineales</taxon>
        <taxon>Anaerolineaceae</taxon>
        <taxon>Longilinea</taxon>
    </lineage>
</organism>
<feature type="domain" description="Transglutaminase-like" evidence="3">
    <location>
        <begin position="495"/>
        <end position="566"/>
    </location>
</feature>
<accession>A0A0S7BHR6</accession>
<keyword evidence="5" id="KW-1185">Reference proteome</keyword>
<feature type="transmembrane region" description="Helical" evidence="2">
    <location>
        <begin position="627"/>
        <end position="648"/>
    </location>
</feature>
<dbReference type="Gene3D" id="3.10.620.30">
    <property type="match status" value="1"/>
</dbReference>
<feature type="region of interest" description="Disordered" evidence="1">
    <location>
        <begin position="581"/>
        <end position="618"/>
    </location>
</feature>
<feature type="transmembrane region" description="Helical" evidence="2">
    <location>
        <begin position="211"/>
        <end position="233"/>
    </location>
</feature>
<feature type="compositionally biased region" description="Polar residues" evidence="1">
    <location>
        <begin position="581"/>
        <end position="591"/>
    </location>
</feature>
<evidence type="ECO:0000313" key="5">
    <source>
        <dbReference type="Proteomes" id="UP000055060"/>
    </source>
</evidence>
<feature type="transmembrane region" description="Helical" evidence="2">
    <location>
        <begin position="168"/>
        <end position="190"/>
    </location>
</feature>
<dbReference type="AlphaFoldDB" id="A0A0S7BHR6"/>
<dbReference type="STRING" id="360412.LARV_03013"/>
<dbReference type="Pfam" id="PF01841">
    <property type="entry name" value="Transglut_core"/>
    <property type="match status" value="1"/>
</dbReference>
<feature type="transmembrane region" description="Helical" evidence="2">
    <location>
        <begin position="118"/>
        <end position="139"/>
    </location>
</feature>
<keyword evidence="4" id="KW-0645">Protease</keyword>
<keyword evidence="4" id="KW-0378">Hydrolase</keyword>
<feature type="transmembrane region" description="Helical" evidence="2">
    <location>
        <begin position="62"/>
        <end position="80"/>
    </location>
</feature>
<dbReference type="GO" id="GO:0006508">
    <property type="term" value="P:proteolysis"/>
    <property type="evidence" value="ECO:0007669"/>
    <property type="project" value="UniProtKB-KW"/>
</dbReference>
<evidence type="ECO:0000256" key="2">
    <source>
        <dbReference type="SAM" id="Phobius"/>
    </source>
</evidence>
<dbReference type="PANTHER" id="PTHR42736">
    <property type="entry name" value="PROTEIN-GLUTAMINE GAMMA-GLUTAMYLTRANSFERASE"/>
    <property type="match status" value="1"/>
</dbReference>
<evidence type="ECO:0000256" key="1">
    <source>
        <dbReference type="SAM" id="MobiDB-lite"/>
    </source>
</evidence>
<dbReference type="InterPro" id="IPR038765">
    <property type="entry name" value="Papain-like_cys_pep_sf"/>
</dbReference>
<gene>
    <name evidence="4" type="ORF">LARV_03013</name>
</gene>
<dbReference type="GO" id="GO:0008233">
    <property type="term" value="F:peptidase activity"/>
    <property type="evidence" value="ECO:0007669"/>
    <property type="project" value="UniProtKB-KW"/>
</dbReference>
<proteinExistence type="predicted"/>
<keyword evidence="2" id="KW-1133">Transmembrane helix</keyword>
<feature type="transmembrane region" description="Helical" evidence="2">
    <location>
        <begin position="37"/>
        <end position="55"/>
    </location>
</feature>
<dbReference type="InterPro" id="IPR002931">
    <property type="entry name" value="Transglutaminase-like"/>
</dbReference>
<keyword evidence="2" id="KW-0812">Transmembrane</keyword>
<sequence>MNRTVQRWWDWPASLLLLIAFWIASLRLDITDWTDGLSRVITITLIGVLFGFLLGQCRFSGRFVFIYSLILSIILIPWQLGLTLNDKIPWLERLSSLGGRLWITLDQFTHGVPVEDSVLFLTAMLFVFWLASLTASYHLVRNGRPWFGLALIGISVLIIEFYDPPRAVHGLYSSLFAILVVLLVSRLYFLNLRRRWESSGIPMDAETSFDWMRAALISGVILVFLAWNIPSWIRALSPNTPERREFVQSWLVVREKLSNVVAPLSGTAPTEGEYYQNDLIMGTTFTPSDEVVFTVTSSEPRPAGSRYYWRARAYDRYQNGEWFSTYSDREEVTPVDEVLPIPDWKERFDSTFAITLQTPIIRNLFTPGLPLSVSRPAQALGNLIAPTFLDTSTLLAVPPLRAGEIYRVKSSISLPIKNDIETSQGDYPEAIQRVYLQLPSNFPEDIRNLAEEITAGLDTPFDKTEAITNYLRQNITYKPAIQAAPYYLDPIEFMLFTTKEGFCFYYASAEILMLRSIGIPARLAVGFAEGEMNDRRNSFTVRRKDAHAWPEVYFNDFGWVEFEPTVIQSALVRRELSTGPNASGGVNSGPLQSIDEGKERSSTGITPEDFLQDQASPQTNLPANRSIIIWLALLLLLFPIGLGLLLWLRLRSGKPTIPPLAVVVEANLIRYGFSAPGWIHERARLAHLTPLEQAFNAVPKALRLLGKPANPSLTPAEQVSRLVETLPKGQIPALTLLEELHRGMYSPLPANMELAQKSSRQIMRLARRTWLQKIIRLEKFRGHPSGF</sequence>
<dbReference type="SMART" id="SM00460">
    <property type="entry name" value="TGc"/>
    <property type="match status" value="1"/>
</dbReference>
<name>A0A0S7BHR6_9CHLR</name>
<dbReference type="EMBL" id="DF967972">
    <property type="protein sequence ID" value="GAP15229.1"/>
    <property type="molecule type" value="Genomic_DNA"/>
</dbReference>
<keyword evidence="2" id="KW-0472">Membrane</keyword>
<feature type="transmembrane region" description="Helical" evidence="2">
    <location>
        <begin position="146"/>
        <end position="162"/>
    </location>
</feature>
<protein>
    <submittedName>
        <fullName evidence="4">Transglutaminase-like enzyme, putative cysteine protease</fullName>
    </submittedName>
</protein>
<reference evidence="4" key="1">
    <citation type="submission" date="2015-07" db="EMBL/GenBank/DDBJ databases">
        <title>Draft Genome Sequences of Anaerolinea thermolimosa IMO-1, Bellilinea caldifistulae GOMI-1, Leptolinea tardivitalis YMTK-2, Levilinea saccharolytica KIBI-1,Longilinea arvoryzae KOME-1, Previously Described as Members of the Anaerolineaceae (Chloroflexi).</title>
        <authorList>
            <person name="Sekiguchi Y."/>
            <person name="Ohashi A."/>
            <person name="Matsuura N."/>
            <person name="Tourlousse M.D."/>
        </authorList>
    </citation>
    <scope>NUCLEOTIDE SEQUENCE [LARGE SCALE GENOMIC DNA]</scope>
    <source>
        <strain evidence="4">KOME-1</strain>
    </source>
</reference>
<dbReference type="Proteomes" id="UP000055060">
    <property type="component" value="Unassembled WGS sequence"/>
</dbReference>
<dbReference type="InterPro" id="IPR052901">
    <property type="entry name" value="Bact_TGase-like"/>
</dbReference>
<evidence type="ECO:0000259" key="3">
    <source>
        <dbReference type="SMART" id="SM00460"/>
    </source>
</evidence>
<dbReference type="SUPFAM" id="SSF54001">
    <property type="entry name" value="Cysteine proteinases"/>
    <property type="match status" value="1"/>
</dbReference>
<evidence type="ECO:0000313" key="4">
    <source>
        <dbReference type="EMBL" id="GAP15229.1"/>
    </source>
</evidence>
<dbReference type="PANTHER" id="PTHR42736:SF1">
    <property type="entry name" value="PROTEIN-GLUTAMINE GAMMA-GLUTAMYLTRANSFERASE"/>
    <property type="match status" value="1"/>
</dbReference>